<dbReference type="GO" id="GO:0031122">
    <property type="term" value="P:cytoplasmic microtubule organization"/>
    <property type="evidence" value="ECO:0007669"/>
    <property type="project" value="TreeGrafter"/>
</dbReference>
<dbReference type="AlphaFoldDB" id="A0A7D9GXV2"/>
<dbReference type="GO" id="GO:0005874">
    <property type="term" value="C:microtubule"/>
    <property type="evidence" value="ECO:0007669"/>
    <property type="project" value="UniProtKB-KW"/>
</dbReference>
<evidence type="ECO:0000259" key="8">
    <source>
        <dbReference type="Pfam" id="PF17681"/>
    </source>
</evidence>
<evidence type="ECO:0000256" key="5">
    <source>
        <dbReference type="RuleBase" id="RU363050"/>
    </source>
</evidence>
<dbReference type="GO" id="GO:0000922">
    <property type="term" value="C:spindle pole"/>
    <property type="evidence" value="ECO:0007669"/>
    <property type="project" value="InterPro"/>
</dbReference>
<dbReference type="Pfam" id="PF17681">
    <property type="entry name" value="GCP_N_terminal"/>
    <property type="match status" value="1"/>
</dbReference>
<keyword evidence="4 5" id="KW-0206">Cytoskeleton</keyword>
<comment type="subcellular location">
    <subcellularLocation>
        <location evidence="5">Cytoplasm</location>
        <location evidence="5">Cytoskeleton</location>
        <location evidence="5">Microtubule organizing center</location>
    </subcellularLocation>
</comment>
<evidence type="ECO:0000256" key="4">
    <source>
        <dbReference type="ARBA" id="ARBA00023212"/>
    </source>
</evidence>
<dbReference type="InterPro" id="IPR042241">
    <property type="entry name" value="GCP_C_sf"/>
</dbReference>
<evidence type="ECO:0000256" key="3">
    <source>
        <dbReference type="ARBA" id="ARBA00022701"/>
    </source>
</evidence>
<reference evidence="9 10" key="1">
    <citation type="submission" date="2019-07" db="EMBL/GenBank/DDBJ databases">
        <authorList>
            <person name="Friedrich A."/>
            <person name="Schacherer J."/>
        </authorList>
    </citation>
    <scope>NUCLEOTIDE SEQUENCE [LARGE SCALE GENOMIC DNA]</scope>
</reference>
<name>A0A7D9GXV2_DEKBR</name>
<evidence type="ECO:0000259" key="7">
    <source>
        <dbReference type="Pfam" id="PF04130"/>
    </source>
</evidence>
<dbReference type="Gene3D" id="1.20.120.1900">
    <property type="entry name" value="Gamma-tubulin complex, C-terminal domain"/>
    <property type="match status" value="1"/>
</dbReference>
<evidence type="ECO:0000256" key="1">
    <source>
        <dbReference type="ARBA" id="ARBA00010337"/>
    </source>
</evidence>
<feature type="compositionally biased region" description="Low complexity" evidence="6">
    <location>
        <begin position="122"/>
        <end position="133"/>
    </location>
</feature>
<evidence type="ECO:0000313" key="10">
    <source>
        <dbReference type="Proteomes" id="UP000478008"/>
    </source>
</evidence>
<keyword evidence="2 5" id="KW-0963">Cytoplasm</keyword>
<evidence type="ECO:0000256" key="6">
    <source>
        <dbReference type="SAM" id="MobiDB-lite"/>
    </source>
</evidence>
<dbReference type="GO" id="GO:0005816">
    <property type="term" value="C:spindle pole body"/>
    <property type="evidence" value="ECO:0007669"/>
    <property type="project" value="UniProtKB-ARBA"/>
</dbReference>
<gene>
    <name evidence="9" type="ORF">DEBR0S1_20428G</name>
</gene>
<accession>A0A7D9GXV2</accession>
<proteinExistence type="inferred from homology"/>
<dbReference type="GO" id="GO:0051011">
    <property type="term" value="F:microtubule minus-end binding"/>
    <property type="evidence" value="ECO:0007669"/>
    <property type="project" value="TreeGrafter"/>
</dbReference>
<dbReference type="GO" id="GO:0007020">
    <property type="term" value="P:microtubule nucleation"/>
    <property type="evidence" value="ECO:0007669"/>
    <property type="project" value="InterPro"/>
</dbReference>
<keyword evidence="3 5" id="KW-0493">Microtubule</keyword>
<sequence length="851" mass="98568">MDQVDFVIRNYIQRLVRRSLPSTDGRILRTLSQDIHQVVINNEGEQDGEQKIKYLKKKYEFEIPGARLSSLLQTVMDLMAIKNKDNLASYLITLDSRVAAATAISPEISDEGITKSTSLNGTDTSMTTTFPSTANSKNSLADRLKPYDKEIGNVDESVLVHSLEYALTGSPSDLFPFEGDKVKVPTTLNFGMAGLVYQILEPCLIFRRLTRTCSQEERLSQGSKISDMTETRIAFLSALQDELLKYSGYINDTVSPFFIDDSNNNLTLRRLHLLLSDWIMKLRFLNYLELSSKKLLPNEFISLLYRTCTQGNSMLAEVSKYFFETCLKPFVSACREWSLLGKLEAIDTKKENFFIQLSGKNDENTIDRVAYLHVNVPAIFTKKQSFMIYQIGKTISFLRRDCHELKWCEKFRERHMLTESDLYASNWKLDVAYREVTKYCFQEVLGRKYNLIPEMIRLHNFLLMYQGDFIDSILEKGLTILNQSSNALSSYVLLGILQDSIENTSVRDKYPSDVINRLDARVLDLKGYGTVGWEIFTLDYDLKFPLNKLFESQHKEYLRMFNFMLKLRRLSYLLNRGWTESNSLERRSIRQLAKRSRNDRRKRMDTNEDNDIGPVEARRLWILKTFKRLNVLRNEFIKFMNVLVAYLDNEVIDRNFLKFISSLKYGKSNTFMSQLGQGNITKSKLILLKTMKMQPMCDIFNTRVADNEEEGEEYNLDDLVELHSSYLEKISRCKILNNNSKRSIGKKTGQFYVDQINMFLEIMSKFVGINGEFNSLLVEMLSIASVSREGDTNMDRYNDYLNRIDDKLDHLTQSLTSDIINRFEDSLDGFTKDLCADHDSGLRYLGLMLSN</sequence>
<protein>
    <recommendedName>
        <fullName evidence="5">Spindle pole body component</fullName>
    </recommendedName>
</protein>
<dbReference type="GO" id="GO:0043015">
    <property type="term" value="F:gamma-tubulin binding"/>
    <property type="evidence" value="ECO:0007669"/>
    <property type="project" value="InterPro"/>
</dbReference>
<dbReference type="GO" id="GO:0000278">
    <property type="term" value="P:mitotic cell cycle"/>
    <property type="evidence" value="ECO:0007669"/>
    <property type="project" value="TreeGrafter"/>
</dbReference>
<feature type="domain" description="Gamma tubulin complex component C-terminal" evidence="7">
    <location>
        <begin position="457"/>
        <end position="849"/>
    </location>
</feature>
<comment type="similarity">
    <text evidence="1 5">Belongs to the TUBGCP family.</text>
</comment>
<feature type="region of interest" description="Disordered" evidence="6">
    <location>
        <begin position="114"/>
        <end position="137"/>
    </location>
</feature>
<dbReference type="Proteomes" id="UP000478008">
    <property type="component" value="Unassembled WGS sequence"/>
</dbReference>
<keyword evidence="10" id="KW-1185">Reference proteome</keyword>
<organism evidence="9 10">
    <name type="scientific">Dekkera bruxellensis</name>
    <name type="common">Brettanomyces custersii</name>
    <dbReference type="NCBI Taxonomy" id="5007"/>
    <lineage>
        <taxon>Eukaryota</taxon>
        <taxon>Fungi</taxon>
        <taxon>Dikarya</taxon>
        <taxon>Ascomycota</taxon>
        <taxon>Saccharomycotina</taxon>
        <taxon>Pichiomycetes</taxon>
        <taxon>Pichiales</taxon>
        <taxon>Pichiaceae</taxon>
        <taxon>Brettanomyces</taxon>
    </lineage>
</organism>
<dbReference type="InterPro" id="IPR040457">
    <property type="entry name" value="GCP_C"/>
</dbReference>
<dbReference type="PANTHER" id="PTHR19302">
    <property type="entry name" value="GAMMA TUBULIN COMPLEX PROTEIN"/>
    <property type="match status" value="1"/>
</dbReference>
<dbReference type="InterPro" id="IPR007259">
    <property type="entry name" value="GCP"/>
</dbReference>
<dbReference type="GO" id="GO:0051225">
    <property type="term" value="P:spindle assembly"/>
    <property type="evidence" value="ECO:0007669"/>
    <property type="project" value="TreeGrafter"/>
</dbReference>
<dbReference type="PANTHER" id="PTHR19302:SF33">
    <property type="entry name" value="GAMMA-TUBULIN COMPLEX COMPONENT 5"/>
    <property type="match status" value="1"/>
</dbReference>
<dbReference type="EMBL" id="CABFWN010000001">
    <property type="protein sequence ID" value="VUG16583.1"/>
    <property type="molecule type" value="Genomic_DNA"/>
</dbReference>
<feature type="domain" description="Gamma tubulin complex component protein N-terminal" evidence="8">
    <location>
        <begin position="160"/>
        <end position="441"/>
    </location>
</feature>
<dbReference type="InterPro" id="IPR041470">
    <property type="entry name" value="GCP_N"/>
</dbReference>
<dbReference type="Pfam" id="PF04130">
    <property type="entry name" value="GCP_C_terminal"/>
    <property type="match status" value="1"/>
</dbReference>
<evidence type="ECO:0000256" key="2">
    <source>
        <dbReference type="ARBA" id="ARBA00022490"/>
    </source>
</evidence>
<dbReference type="GO" id="GO:0000930">
    <property type="term" value="C:gamma-tubulin complex"/>
    <property type="evidence" value="ECO:0007669"/>
    <property type="project" value="TreeGrafter"/>
</dbReference>
<evidence type="ECO:0000313" key="9">
    <source>
        <dbReference type="EMBL" id="VUG16583.1"/>
    </source>
</evidence>
<dbReference type="GO" id="GO:0051321">
    <property type="term" value="P:meiotic cell cycle"/>
    <property type="evidence" value="ECO:0007669"/>
    <property type="project" value="TreeGrafter"/>
</dbReference>